<name>A0A0M3JCI0_ANISI</name>
<proteinExistence type="predicted"/>
<protein>
    <submittedName>
        <fullName evidence="2 4">Uncharacterized protein</fullName>
    </submittedName>
</protein>
<keyword evidence="3" id="KW-1185">Reference proteome</keyword>
<sequence length="200" mass="21832">MPFVHDVPKSTETQLEQGRSVCENHQELETTTAILEAASPRRTNESTGQVPVNQSSDAGADLEGSNRSNRMITTAGDASNDGRIESEQTGGIQMATSMNRRSTSDERSFSFIGGLDERPKSRKKDSIQHEDENKLVNISQEHVEPSSPSAPGDNVRKTSDESSTSKDDGQIRLQRFGGKFAGEVTSEDSLDTKDPETSRM</sequence>
<feature type="compositionally biased region" description="Basic and acidic residues" evidence="1">
    <location>
        <begin position="154"/>
        <end position="170"/>
    </location>
</feature>
<accession>A0A0M3JCI0</accession>
<evidence type="ECO:0000313" key="4">
    <source>
        <dbReference type="WBParaSite" id="ASIM_0000531101-mRNA-1"/>
    </source>
</evidence>
<evidence type="ECO:0000313" key="2">
    <source>
        <dbReference type="EMBL" id="VDK25020.1"/>
    </source>
</evidence>
<feature type="compositionally biased region" description="Polar residues" evidence="1">
    <location>
        <begin position="87"/>
        <end position="101"/>
    </location>
</feature>
<feature type="region of interest" description="Disordered" evidence="1">
    <location>
        <begin position="32"/>
        <end position="200"/>
    </location>
</feature>
<feature type="compositionally biased region" description="Basic and acidic residues" evidence="1">
    <location>
        <begin position="190"/>
        <end position="200"/>
    </location>
</feature>
<evidence type="ECO:0000313" key="3">
    <source>
        <dbReference type="Proteomes" id="UP000267096"/>
    </source>
</evidence>
<dbReference type="EMBL" id="UYRR01009676">
    <property type="protein sequence ID" value="VDK25020.1"/>
    <property type="molecule type" value="Genomic_DNA"/>
</dbReference>
<organism evidence="4">
    <name type="scientific">Anisakis simplex</name>
    <name type="common">Herring worm</name>
    <dbReference type="NCBI Taxonomy" id="6269"/>
    <lineage>
        <taxon>Eukaryota</taxon>
        <taxon>Metazoa</taxon>
        <taxon>Ecdysozoa</taxon>
        <taxon>Nematoda</taxon>
        <taxon>Chromadorea</taxon>
        <taxon>Rhabditida</taxon>
        <taxon>Spirurina</taxon>
        <taxon>Ascaridomorpha</taxon>
        <taxon>Ascaridoidea</taxon>
        <taxon>Anisakidae</taxon>
        <taxon>Anisakis</taxon>
        <taxon>Anisakis simplex complex</taxon>
    </lineage>
</organism>
<gene>
    <name evidence="2" type="ORF">ASIM_LOCUS5117</name>
</gene>
<reference evidence="4" key="1">
    <citation type="submission" date="2017-02" db="UniProtKB">
        <authorList>
            <consortium name="WormBaseParasite"/>
        </authorList>
    </citation>
    <scope>IDENTIFICATION</scope>
</reference>
<reference evidence="2 3" key="2">
    <citation type="submission" date="2018-11" db="EMBL/GenBank/DDBJ databases">
        <authorList>
            <consortium name="Pathogen Informatics"/>
        </authorList>
    </citation>
    <scope>NUCLEOTIDE SEQUENCE [LARGE SCALE GENOMIC DNA]</scope>
</reference>
<dbReference type="AlphaFoldDB" id="A0A0M3JCI0"/>
<feature type="compositionally biased region" description="Basic and acidic residues" evidence="1">
    <location>
        <begin position="115"/>
        <end position="134"/>
    </location>
</feature>
<dbReference type="WBParaSite" id="ASIM_0000531101-mRNA-1">
    <property type="protein sequence ID" value="ASIM_0000531101-mRNA-1"/>
    <property type="gene ID" value="ASIM_0000531101"/>
</dbReference>
<evidence type="ECO:0000256" key="1">
    <source>
        <dbReference type="SAM" id="MobiDB-lite"/>
    </source>
</evidence>
<feature type="compositionally biased region" description="Polar residues" evidence="1">
    <location>
        <begin position="45"/>
        <end position="57"/>
    </location>
</feature>
<dbReference type="Proteomes" id="UP000267096">
    <property type="component" value="Unassembled WGS sequence"/>
</dbReference>